<feature type="region of interest" description="Disordered" evidence="3">
    <location>
        <begin position="233"/>
        <end position="310"/>
    </location>
</feature>
<dbReference type="PANTHER" id="PTHR21220">
    <property type="entry name" value="DNA-DEPENDENT METALLOPROTEASE SPRTN"/>
    <property type="match status" value="1"/>
</dbReference>
<dbReference type="GO" id="GO:0004222">
    <property type="term" value="F:metalloendopeptidase activity"/>
    <property type="evidence" value="ECO:0007669"/>
    <property type="project" value="InterPro"/>
</dbReference>
<accession>A0A0L0RY69</accession>
<feature type="compositionally biased region" description="Low complexity" evidence="3">
    <location>
        <begin position="86"/>
        <end position="104"/>
    </location>
</feature>
<organism evidence="5 6">
    <name type="scientific">Allomyces macrogynus (strain ATCC 38327)</name>
    <name type="common">Allomyces javanicus var. macrogynus</name>
    <dbReference type="NCBI Taxonomy" id="578462"/>
    <lineage>
        <taxon>Eukaryota</taxon>
        <taxon>Fungi</taxon>
        <taxon>Fungi incertae sedis</taxon>
        <taxon>Blastocladiomycota</taxon>
        <taxon>Blastocladiomycetes</taxon>
        <taxon>Blastocladiales</taxon>
        <taxon>Blastocladiaceae</taxon>
        <taxon>Allomyces</taxon>
    </lineage>
</organism>
<dbReference type="GO" id="GO:0005634">
    <property type="term" value="C:nucleus"/>
    <property type="evidence" value="ECO:0007669"/>
    <property type="project" value="UniProtKB-SubCell"/>
</dbReference>
<gene>
    <name evidence="5" type="ORF">AMAG_01213</name>
</gene>
<evidence type="ECO:0000256" key="3">
    <source>
        <dbReference type="SAM" id="MobiDB-lite"/>
    </source>
</evidence>
<protein>
    <recommendedName>
        <fullName evidence="4">SprT-like domain-containing protein</fullName>
    </recommendedName>
</protein>
<dbReference type="SMART" id="SM00731">
    <property type="entry name" value="SprT"/>
    <property type="match status" value="1"/>
</dbReference>
<feature type="region of interest" description="Disordered" evidence="3">
    <location>
        <begin position="1"/>
        <end position="138"/>
    </location>
</feature>
<sequence>MSFAPPSPLSRRSNRSSTDGSRASSGVPGFWPPSPDLRAALAATKARAVAAVSGRSPPAPRSTTSSSTSSSTRPKPTTSAVASLASRFTGRSSSSSTGRSSSSNAPPPPTPARAPARATAAAARTNTSSRPSTPVGGSAYLFVTDGNDDHDGHGTAFHEWMHKLNAVEPGANISVFHTFRDEVNAARKHVWKCNGPCKDRPPYFGIVRRSMNRAPQPADRWWADHKRTCGGTYTKIQGPDIDANGNSIPKPASRRARKSDPGEGRRLGMADEDDPDPPPPPPPPPPAKRAQDGLPPLPPLPPSPAPKAAIPTMSVSAPATAVTSPVSPVLGRRKPLPLLNLSLASDPALFDKVDKTAPPPTPITYQRHSIDMLGLSHLHEERRSSSSGDSFDSTGSAPVAPVVERAPVPKAEVGNPVPHAIPFMRRSFDRPKPTPLVGSPPMAAARVIELSRSPIAEPKLLHSATSPSLAAEKMALPPPARARLVVWPCVGNVAANDSYC</sequence>
<reference evidence="5 6" key="1">
    <citation type="submission" date="2009-11" db="EMBL/GenBank/DDBJ databases">
        <title>Annotation of Allomyces macrogynus ATCC 38327.</title>
        <authorList>
            <consortium name="The Broad Institute Genome Sequencing Platform"/>
            <person name="Russ C."/>
            <person name="Cuomo C."/>
            <person name="Burger G."/>
            <person name="Gray M.W."/>
            <person name="Holland P.W.H."/>
            <person name="King N."/>
            <person name="Lang F.B.F."/>
            <person name="Roger A.J."/>
            <person name="Ruiz-Trillo I."/>
            <person name="Young S.K."/>
            <person name="Zeng Q."/>
            <person name="Gargeya S."/>
            <person name="Fitzgerald M."/>
            <person name="Haas B."/>
            <person name="Abouelleil A."/>
            <person name="Alvarado L."/>
            <person name="Arachchi H.M."/>
            <person name="Berlin A."/>
            <person name="Chapman S.B."/>
            <person name="Gearin G."/>
            <person name="Goldberg J."/>
            <person name="Griggs A."/>
            <person name="Gujja S."/>
            <person name="Hansen M."/>
            <person name="Heiman D."/>
            <person name="Howarth C."/>
            <person name="Larimer J."/>
            <person name="Lui A."/>
            <person name="MacDonald P.J.P."/>
            <person name="McCowen C."/>
            <person name="Montmayeur A."/>
            <person name="Murphy C."/>
            <person name="Neiman D."/>
            <person name="Pearson M."/>
            <person name="Priest M."/>
            <person name="Roberts A."/>
            <person name="Saif S."/>
            <person name="Shea T."/>
            <person name="Sisk P."/>
            <person name="Stolte C."/>
            <person name="Sykes S."/>
            <person name="Wortman J."/>
            <person name="Nusbaum C."/>
            <person name="Birren B."/>
        </authorList>
    </citation>
    <scope>NUCLEOTIDE SEQUENCE [LARGE SCALE GENOMIC DNA]</scope>
    <source>
        <strain evidence="5 6">ATCC 38327</strain>
    </source>
</reference>
<dbReference type="InterPro" id="IPR006640">
    <property type="entry name" value="SprT-like_domain"/>
</dbReference>
<evidence type="ECO:0000256" key="2">
    <source>
        <dbReference type="ARBA" id="ARBA00023242"/>
    </source>
</evidence>
<dbReference type="PANTHER" id="PTHR21220:SF0">
    <property type="entry name" value="DNA-DEPENDENT METALLOPROTEASE SPRTN"/>
    <property type="match status" value="1"/>
</dbReference>
<name>A0A0L0RY69_ALLM3</name>
<dbReference type="eggNOG" id="KOG3931">
    <property type="taxonomic scope" value="Eukaryota"/>
</dbReference>
<dbReference type="VEuPathDB" id="FungiDB:AMAG_01213"/>
<evidence type="ECO:0000256" key="1">
    <source>
        <dbReference type="ARBA" id="ARBA00004123"/>
    </source>
</evidence>
<proteinExistence type="predicted"/>
<reference evidence="6" key="2">
    <citation type="submission" date="2009-11" db="EMBL/GenBank/DDBJ databases">
        <title>The Genome Sequence of Allomyces macrogynus strain ATCC 38327.</title>
        <authorList>
            <consortium name="The Broad Institute Genome Sequencing Platform"/>
            <person name="Russ C."/>
            <person name="Cuomo C."/>
            <person name="Shea T."/>
            <person name="Young S.K."/>
            <person name="Zeng Q."/>
            <person name="Koehrsen M."/>
            <person name="Haas B."/>
            <person name="Borodovsky M."/>
            <person name="Guigo R."/>
            <person name="Alvarado L."/>
            <person name="Berlin A."/>
            <person name="Borenstein D."/>
            <person name="Chen Z."/>
            <person name="Engels R."/>
            <person name="Freedman E."/>
            <person name="Gellesch M."/>
            <person name="Goldberg J."/>
            <person name="Griggs A."/>
            <person name="Gujja S."/>
            <person name="Heiman D."/>
            <person name="Hepburn T."/>
            <person name="Howarth C."/>
            <person name="Jen D."/>
            <person name="Larson L."/>
            <person name="Lewis B."/>
            <person name="Mehta T."/>
            <person name="Park D."/>
            <person name="Pearson M."/>
            <person name="Roberts A."/>
            <person name="Saif S."/>
            <person name="Shenoy N."/>
            <person name="Sisk P."/>
            <person name="Stolte C."/>
            <person name="Sykes S."/>
            <person name="Walk T."/>
            <person name="White J."/>
            <person name="Yandava C."/>
            <person name="Burger G."/>
            <person name="Gray M.W."/>
            <person name="Holland P.W.H."/>
            <person name="King N."/>
            <person name="Lang F.B.F."/>
            <person name="Roger A.J."/>
            <person name="Ruiz-Trillo I."/>
            <person name="Lander E."/>
            <person name="Nusbaum C."/>
        </authorList>
    </citation>
    <scope>NUCLEOTIDE SEQUENCE [LARGE SCALE GENOMIC DNA]</scope>
    <source>
        <strain evidence="6">ATCC 38327</strain>
    </source>
</reference>
<dbReference type="EMBL" id="GG745329">
    <property type="protein sequence ID" value="KNE55308.1"/>
    <property type="molecule type" value="Genomic_DNA"/>
</dbReference>
<dbReference type="GO" id="GO:0031593">
    <property type="term" value="F:polyubiquitin modification-dependent protein binding"/>
    <property type="evidence" value="ECO:0007669"/>
    <property type="project" value="TreeGrafter"/>
</dbReference>
<feature type="compositionally biased region" description="Low complexity" evidence="3">
    <location>
        <begin position="37"/>
        <end position="79"/>
    </location>
</feature>
<evidence type="ECO:0000259" key="4">
    <source>
        <dbReference type="SMART" id="SM00731"/>
    </source>
</evidence>
<dbReference type="OrthoDB" id="5236983at2759"/>
<dbReference type="InterPro" id="IPR044245">
    <property type="entry name" value="Spartan"/>
</dbReference>
<feature type="compositionally biased region" description="Low complexity" evidence="3">
    <location>
        <begin position="113"/>
        <end position="134"/>
    </location>
</feature>
<keyword evidence="6" id="KW-1185">Reference proteome</keyword>
<dbReference type="GO" id="GO:0003697">
    <property type="term" value="F:single-stranded DNA binding"/>
    <property type="evidence" value="ECO:0007669"/>
    <property type="project" value="InterPro"/>
</dbReference>
<dbReference type="GO" id="GO:0006974">
    <property type="term" value="P:DNA damage response"/>
    <property type="evidence" value="ECO:0007669"/>
    <property type="project" value="InterPro"/>
</dbReference>
<feature type="compositionally biased region" description="Pro residues" evidence="3">
    <location>
        <begin position="295"/>
        <end position="305"/>
    </location>
</feature>
<comment type="subcellular location">
    <subcellularLocation>
        <location evidence="1">Nucleus</location>
    </subcellularLocation>
</comment>
<dbReference type="STRING" id="578462.A0A0L0RY69"/>
<feature type="compositionally biased region" description="Basic and acidic residues" evidence="3">
    <location>
        <begin position="258"/>
        <end position="269"/>
    </location>
</feature>
<feature type="domain" description="SprT-like" evidence="4">
    <location>
        <begin position="74"/>
        <end position="236"/>
    </location>
</feature>
<dbReference type="OMA" id="IDQWIAM"/>
<dbReference type="AlphaFoldDB" id="A0A0L0RY69"/>
<evidence type="ECO:0000313" key="6">
    <source>
        <dbReference type="Proteomes" id="UP000054350"/>
    </source>
</evidence>
<keyword evidence="2" id="KW-0539">Nucleus</keyword>
<feature type="compositionally biased region" description="Pro residues" evidence="3">
    <location>
        <begin position="277"/>
        <end position="287"/>
    </location>
</feature>
<dbReference type="Proteomes" id="UP000054350">
    <property type="component" value="Unassembled WGS sequence"/>
</dbReference>
<dbReference type="Pfam" id="PF22934">
    <property type="entry name" value="SPRTN_ZBD"/>
    <property type="match status" value="1"/>
</dbReference>
<feature type="compositionally biased region" description="Low complexity" evidence="3">
    <location>
        <begin position="385"/>
        <end position="398"/>
    </location>
</feature>
<evidence type="ECO:0000313" key="5">
    <source>
        <dbReference type="EMBL" id="KNE55308.1"/>
    </source>
</evidence>
<feature type="region of interest" description="Disordered" evidence="3">
    <location>
        <begin position="379"/>
        <end position="398"/>
    </location>
</feature>
<dbReference type="InterPro" id="IPR055220">
    <property type="entry name" value="SPRTN_ZBD"/>
</dbReference>